<reference evidence="1 2" key="1">
    <citation type="submission" date="2009-06" db="EMBL/GenBank/DDBJ databases">
        <title>Complete sequence of Desulfovibrio salexigens DSM 2638.</title>
        <authorList>
            <consortium name="US DOE Joint Genome Institute"/>
            <person name="Lucas S."/>
            <person name="Copeland A."/>
            <person name="Lapidus A."/>
            <person name="Glavina del Rio T."/>
            <person name="Tice H."/>
            <person name="Bruce D."/>
            <person name="Goodwin L."/>
            <person name="Pitluck S."/>
            <person name="Munk A.C."/>
            <person name="Brettin T."/>
            <person name="Detter J.C."/>
            <person name="Han C."/>
            <person name="Tapia R."/>
            <person name="Larimer F."/>
            <person name="Land M."/>
            <person name="Hauser L."/>
            <person name="Kyrpides N."/>
            <person name="Anderson I."/>
            <person name="Wall J.D."/>
            <person name="Arkin A.P."/>
            <person name="Dehal P."/>
            <person name="Chivian D."/>
            <person name="Giles B."/>
            <person name="Hazen T.C."/>
        </authorList>
    </citation>
    <scope>NUCLEOTIDE SEQUENCE [LARGE SCALE GENOMIC DNA]</scope>
    <source>
        <strain evidence="2">ATCC 14822 / DSM 2638 / NCIMB 8403 / VKM B-1763</strain>
    </source>
</reference>
<dbReference type="PANTHER" id="PTHR31118:SF12">
    <property type="entry name" value="CYCLASE-LIKE PROTEIN 2"/>
    <property type="match status" value="1"/>
</dbReference>
<dbReference type="SUPFAM" id="SSF102198">
    <property type="entry name" value="Putative cyclase"/>
    <property type="match status" value="1"/>
</dbReference>
<dbReference type="GO" id="GO:0019441">
    <property type="term" value="P:L-tryptophan catabolic process to kynurenine"/>
    <property type="evidence" value="ECO:0007669"/>
    <property type="project" value="InterPro"/>
</dbReference>
<dbReference type="AlphaFoldDB" id="C6BY00"/>
<dbReference type="InterPro" id="IPR007325">
    <property type="entry name" value="KFase/CYL"/>
</dbReference>
<dbReference type="STRING" id="526222.Desal_2474"/>
<organism evidence="1 2">
    <name type="scientific">Maridesulfovibrio salexigens (strain ATCC 14822 / DSM 2638 / NCIMB 8403 / VKM B-1763)</name>
    <name type="common">Desulfovibrio salexigens</name>
    <dbReference type="NCBI Taxonomy" id="526222"/>
    <lineage>
        <taxon>Bacteria</taxon>
        <taxon>Pseudomonadati</taxon>
        <taxon>Thermodesulfobacteriota</taxon>
        <taxon>Desulfovibrionia</taxon>
        <taxon>Desulfovibrionales</taxon>
        <taxon>Desulfovibrionaceae</taxon>
        <taxon>Maridesulfovibrio</taxon>
    </lineage>
</organism>
<accession>C6BY00</accession>
<dbReference type="HOGENOM" id="CLU_030671_3_0_7"/>
<keyword evidence="2" id="KW-1185">Reference proteome</keyword>
<dbReference type="eggNOG" id="COG1878">
    <property type="taxonomic scope" value="Bacteria"/>
</dbReference>
<evidence type="ECO:0000313" key="2">
    <source>
        <dbReference type="Proteomes" id="UP000002601"/>
    </source>
</evidence>
<dbReference type="GO" id="GO:0004061">
    <property type="term" value="F:arylformamidase activity"/>
    <property type="evidence" value="ECO:0007669"/>
    <property type="project" value="InterPro"/>
</dbReference>
<dbReference type="PANTHER" id="PTHR31118">
    <property type="entry name" value="CYCLASE-LIKE PROTEIN 2"/>
    <property type="match status" value="1"/>
</dbReference>
<dbReference type="Gene3D" id="3.50.30.50">
    <property type="entry name" value="Putative cyclase"/>
    <property type="match status" value="1"/>
</dbReference>
<dbReference type="InterPro" id="IPR037175">
    <property type="entry name" value="KFase_sf"/>
</dbReference>
<gene>
    <name evidence="1" type="ordered locus">Desal_2474</name>
</gene>
<evidence type="ECO:0000313" key="1">
    <source>
        <dbReference type="EMBL" id="ACS80530.1"/>
    </source>
</evidence>
<protein>
    <submittedName>
        <fullName evidence="1">Cyclase family protein</fullName>
    </submittedName>
</protein>
<dbReference type="Proteomes" id="UP000002601">
    <property type="component" value="Chromosome"/>
</dbReference>
<dbReference type="KEGG" id="dsa:Desal_2474"/>
<name>C6BY00_MARSD</name>
<dbReference type="Pfam" id="PF04199">
    <property type="entry name" value="Cyclase"/>
    <property type="match status" value="1"/>
</dbReference>
<sequence>MPVIDLSHTIKNGMPVFPGTETPTIEEVFSHEMHGFCEHRLNIFSHIGTHIDAPNHMIPGGETLDKMDVSRFIGPGMCIDCTHKNPKSPQINIDDLIPYEAEISECDFILLNTGWYTNWGMDKYFTHYPALNEEAARWLVDFDLKGVGVDVISIDSAEISGYGVHNILLEQGTIIIENLNNLHQLPEEGFIFSCLPLKFNNADGSPVRAIATY</sequence>
<proteinExistence type="predicted"/>
<dbReference type="EMBL" id="CP001649">
    <property type="protein sequence ID" value="ACS80530.1"/>
    <property type="molecule type" value="Genomic_DNA"/>
</dbReference>
<dbReference type="OrthoDB" id="7067800at2"/>
<dbReference type="RefSeq" id="WP_015852346.1">
    <property type="nucleotide sequence ID" value="NC_012881.1"/>
</dbReference>